<evidence type="ECO:0000313" key="2">
    <source>
        <dbReference type="Proteomes" id="UP000050792"/>
    </source>
</evidence>
<dbReference type="WBParaSite" id="SRDH1_50880.1">
    <property type="protein sequence ID" value="SRDH1_50880.1"/>
    <property type="gene ID" value="SRDH1_50880"/>
</dbReference>
<evidence type="ECO:0000313" key="3">
    <source>
        <dbReference type="WBParaSite" id="SRDH1_50880.1"/>
    </source>
</evidence>
<dbReference type="AlphaFoldDB" id="A0AA85FI88"/>
<evidence type="ECO:0000256" key="1">
    <source>
        <dbReference type="SAM" id="Phobius"/>
    </source>
</evidence>
<keyword evidence="1" id="KW-0472">Membrane</keyword>
<dbReference type="Proteomes" id="UP000050792">
    <property type="component" value="Unassembled WGS sequence"/>
</dbReference>
<sequence length="163" mass="19347">MESSLFIIYIIIFIFICLFLFILHQQITNSQQSYDHDHDHHDQYTKNLHHTYFNSFKRFIKCIKLCNKLCSSIKTNHKHNFKVDNHSNINLNHQCDINPITVHISCSTIVDQNLPNNSLTYKTSKCIRNYEVLHYSMCQNDLNLNGKYSQSSMLMYNDPMHKT</sequence>
<organism evidence="2 3">
    <name type="scientific">Schistosoma rodhaini</name>
    <dbReference type="NCBI Taxonomy" id="6188"/>
    <lineage>
        <taxon>Eukaryota</taxon>
        <taxon>Metazoa</taxon>
        <taxon>Spiralia</taxon>
        <taxon>Lophotrochozoa</taxon>
        <taxon>Platyhelminthes</taxon>
        <taxon>Trematoda</taxon>
        <taxon>Digenea</taxon>
        <taxon>Strigeidida</taxon>
        <taxon>Schistosomatoidea</taxon>
        <taxon>Schistosomatidae</taxon>
        <taxon>Schistosoma</taxon>
    </lineage>
</organism>
<keyword evidence="1" id="KW-0812">Transmembrane</keyword>
<keyword evidence="1" id="KW-1133">Transmembrane helix</keyword>
<evidence type="ECO:0008006" key="4">
    <source>
        <dbReference type="Google" id="ProtNLM"/>
    </source>
</evidence>
<accession>A0AA85FI88</accession>
<proteinExistence type="predicted"/>
<keyword evidence="2" id="KW-1185">Reference proteome</keyword>
<name>A0AA85FI88_9TREM</name>
<feature type="transmembrane region" description="Helical" evidence="1">
    <location>
        <begin position="6"/>
        <end position="23"/>
    </location>
</feature>
<reference evidence="3" key="2">
    <citation type="submission" date="2023-11" db="UniProtKB">
        <authorList>
            <consortium name="WormBaseParasite"/>
        </authorList>
    </citation>
    <scope>IDENTIFICATION</scope>
</reference>
<protein>
    <recommendedName>
        <fullName evidence="4">Transmembrane protein</fullName>
    </recommendedName>
</protein>
<reference evidence="2" key="1">
    <citation type="submission" date="2022-06" db="EMBL/GenBank/DDBJ databases">
        <authorList>
            <person name="Berger JAMES D."/>
            <person name="Berger JAMES D."/>
        </authorList>
    </citation>
    <scope>NUCLEOTIDE SEQUENCE [LARGE SCALE GENOMIC DNA]</scope>
</reference>